<proteinExistence type="predicted"/>
<feature type="chain" id="PRO_5040894545" description="Helicase Helix-turn-helix domain-containing protein" evidence="1">
    <location>
        <begin position="21"/>
        <end position="158"/>
    </location>
</feature>
<feature type="domain" description="Helicase Helix-turn-helix" evidence="2">
    <location>
        <begin position="64"/>
        <end position="149"/>
    </location>
</feature>
<comment type="caution">
    <text evidence="3">The sequence shown here is derived from an EMBL/GenBank/DDBJ whole genome shotgun (WGS) entry which is preliminary data.</text>
</comment>
<dbReference type="OrthoDB" id="6010734at2759"/>
<evidence type="ECO:0000313" key="3">
    <source>
        <dbReference type="EMBL" id="KAJ7359007.1"/>
    </source>
</evidence>
<evidence type="ECO:0000256" key="1">
    <source>
        <dbReference type="SAM" id="SignalP"/>
    </source>
</evidence>
<accession>A0A9X0CKC3</accession>
<evidence type="ECO:0000313" key="4">
    <source>
        <dbReference type="Proteomes" id="UP001163046"/>
    </source>
</evidence>
<gene>
    <name evidence="3" type="ORF">OS493_019914</name>
</gene>
<dbReference type="Proteomes" id="UP001163046">
    <property type="component" value="Unassembled WGS sequence"/>
</dbReference>
<dbReference type="Pfam" id="PF14493">
    <property type="entry name" value="HTH_40"/>
    <property type="match status" value="1"/>
</dbReference>
<reference evidence="3" key="1">
    <citation type="submission" date="2023-01" db="EMBL/GenBank/DDBJ databases">
        <title>Genome assembly of the deep-sea coral Lophelia pertusa.</title>
        <authorList>
            <person name="Herrera S."/>
            <person name="Cordes E."/>
        </authorList>
    </citation>
    <scope>NUCLEOTIDE SEQUENCE</scope>
    <source>
        <strain evidence="3">USNM1676648</strain>
        <tissue evidence="3">Polyp</tissue>
    </source>
</reference>
<protein>
    <recommendedName>
        <fullName evidence="2">Helicase Helix-turn-helix domain-containing protein</fullName>
    </recommendedName>
</protein>
<keyword evidence="1" id="KW-0732">Signal</keyword>
<dbReference type="InterPro" id="IPR029491">
    <property type="entry name" value="Helicase_HTH"/>
</dbReference>
<keyword evidence="4" id="KW-1185">Reference proteome</keyword>
<sequence>MPRVLTCVVVGRCCLSLMAAARSVREGKISRPEEQTEKRRVSSKQHLLKLYGKITESNQKLRAVDSFDKGMDLADIARKLCVQRPTVEVYLIDGLVAGKEVDHNRLGNQLDVTEDHFLLLQVELSLKSGLREVKQSCPDFTYNQIRFVLACLIRDLEV</sequence>
<dbReference type="EMBL" id="MU827313">
    <property type="protein sequence ID" value="KAJ7359007.1"/>
    <property type="molecule type" value="Genomic_DNA"/>
</dbReference>
<dbReference type="AlphaFoldDB" id="A0A9X0CKC3"/>
<feature type="signal peptide" evidence="1">
    <location>
        <begin position="1"/>
        <end position="20"/>
    </location>
</feature>
<organism evidence="3 4">
    <name type="scientific">Desmophyllum pertusum</name>
    <dbReference type="NCBI Taxonomy" id="174260"/>
    <lineage>
        <taxon>Eukaryota</taxon>
        <taxon>Metazoa</taxon>
        <taxon>Cnidaria</taxon>
        <taxon>Anthozoa</taxon>
        <taxon>Hexacorallia</taxon>
        <taxon>Scleractinia</taxon>
        <taxon>Caryophylliina</taxon>
        <taxon>Caryophylliidae</taxon>
        <taxon>Desmophyllum</taxon>
    </lineage>
</organism>
<name>A0A9X0CKC3_9CNID</name>
<evidence type="ECO:0000259" key="2">
    <source>
        <dbReference type="Pfam" id="PF14493"/>
    </source>
</evidence>